<keyword evidence="15" id="KW-0464">Manganese</keyword>
<proteinExistence type="inferred from homology"/>
<evidence type="ECO:0000256" key="2">
    <source>
        <dbReference type="ARBA" id="ARBA00001946"/>
    </source>
</evidence>
<dbReference type="Gene3D" id="3.40.50.11980">
    <property type="match status" value="1"/>
</dbReference>
<evidence type="ECO:0000259" key="16">
    <source>
        <dbReference type="Pfam" id="PF16953"/>
    </source>
</evidence>
<evidence type="ECO:0000256" key="4">
    <source>
        <dbReference type="ARBA" id="ARBA00007626"/>
    </source>
</evidence>
<evidence type="ECO:0000256" key="12">
    <source>
        <dbReference type="ARBA" id="ARBA00022842"/>
    </source>
</evidence>
<dbReference type="Gene3D" id="1.25.40.10">
    <property type="entry name" value="Tetratricopeptide repeat domain"/>
    <property type="match status" value="1"/>
</dbReference>
<evidence type="ECO:0000313" key="19">
    <source>
        <dbReference type="RefSeq" id="XP_039119517.1"/>
    </source>
</evidence>
<comment type="subcellular location">
    <subcellularLocation>
        <location evidence="3">Mitochondrion</location>
    </subcellularLocation>
</comment>
<keyword evidence="11" id="KW-0862">Zinc</keyword>
<name>A0AB40AXF1_DIOCR</name>
<keyword evidence="9" id="KW-0677">Repeat</keyword>
<keyword evidence="18" id="KW-1185">Reference proteome</keyword>
<dbReference type="Proteomes" id="UP001515500">
    <property type="component" value="Unplaced"/>
</dbReference>
<evidence type="ECO:0000256" key="10">
    <source>
        <dbReference type="ARBA" id="ARBA00022801"/>
    </source>
</evidence>
<comment type="cofactor">
    <cofactor evidence="2">
        <name>Mg(2+)</name>
        <dbReference type="ChEBI" id="CHEBI:18420"/>
    </cofactor>
</comment>
<evidence type="ECO:0000256" key="3">
    <source>
        <dbReference type="ARBA" id="ARBA00004173"/>
    </source>
</evidence>
<organism evidence="18 19">
    <name type="scientific">Dioscorea cayennensis subsp. rotundata</name>
    <name type="common">White Guinea yam</name>
    <name type="synonym">Dioscorea rotundata</name>
    <dbReference type="NCBI Taxonomy" id="55577"/>
    <lineage>
        <taxon>Eukaryota</taxon>
        <taxon>Viridiplantae</taxon>
        <taxon>Streptophyta</taxon>
        <taxon>Embryophyta</taxon>
        <taxon>Tracheophyta</taxon>
        <taxon>Spermatophyta</taxon>
        <taxon>Magnoliopsida</taxon>
        <taxon>Liliopsida</taxon>
        <taxon>Dioscoreales</taxon>
        <taxon>Dioscoreaceae</taxon>
        <taxon>Dioscorea</taxon>
    </lineage>
</organism>
<evidence type="ECO:0000256" key="1">
    <source>
        <dbReference type="ARBA" id="ARBA00000928"/>
    </source>
</evidence>
<keyword evidence="13" id="KW-0809">Transit peptide</keyword>
<evidence type="ECO:0000256" key="8">
    <source>
        <dbReference type="ARBA" id="ARBA00022723"/>
    </source>
</evidence>
<reference evidence="19" key="1">
    <citation type="submission" date="2025-08" db="UniProtKB">
        <authorList>
            <consortium name="RefSeq"/>
        </authorList>
    </citation>
    <scope>IDENTIFICATION</scope>
</reference>
<dbReference type="RefSeq" id="XP_039119517.1">
    <property type="nucleotide sequence ID" value="XM_039263583.1"/>
</dbReference>
<dbReference type="InterPro" id="IPR011990">
    <property type="entry name" value="TPR-like_helical_dom_sf"/>
</dbReference>
<evidence type="ECO:0000256" key="15">
    <source>
        <dbReference type="ARBA" id="ARBA00023211"/>
    </source>
</evidence>
<keyword evidence="12" id="KW-0460">Magnesium</keyword>
<evidence type="ECO:0000256" key="14">
    <source>
        <dbReference type="ARBA" id="ARBA00023128"/>
    </source>
</evidence>
<dbReference type="AlphaFoldDB" id="A0AB40AXF1"/>
<gene>
    <name evidence="19" type="primary">LOC120255812</name>
</gene>
<dbReference type="GeneID" id="120255812"/>
<dbReference type="PANTHER" id="PTHR13547">
    <property type="match status" value="1"/>
</dbReference>
<evidence type="ECO:0000256" key="5">
    <source>
        <dbReference type="ARBA" id="ARBA00012179"/>
    </source>
</evidence>
<comment type="catalytic activity">
    <reaction evidence="1">
        <text>Endonucleolytic cleavage of RNA, removing 5'-extranucleotides from tRNA precursor.</text>
        <dbReference type="EC" id="3.1.26.5"/>
    </reaction>
</comment>
<evidence type="ECO:0000313" key="18">
    <source>
        <dbReference type="Proteomes" id="UP001515500"/>
    </source>
</evidence>
<dbReference type="GO" id="GO:0001682">
    <property type="term" value="P:tRNA 5'-leader removal"/>
    <property type="evidence" value="ECO:0007669"/>
    <property type="project" value="TreeGrafter"/>
</dbReference>
<evidence type="ECO:0000256" key="13">
    <source>
        <dbReference type="ARBA" id="ARBA00022946"/>
    </source>
</evidence>
<protein>
    <recommendedName>
        <fullName evidence="5">ribonuclease P</fullName>
        <ecNumber evidence="5">3.1.26.5</ecNumber>
    </recommendedName>
</protein>
<dbReference type="Pfam" id="PF17177">
    <property type="entry name" value="PPR_long"/>
    <property type="match status" value="1"/>
</dbReference>
<dbReference type="FunFam" id="3.40.50.11980:FF:000002">
    <property type="entry name" value="Proteinaceous RNase P 2"/>
    <property type="match status" value="1"/>
</dbReference>
<dbReference type="GO" id="GO:0005739">
    <property type="term" value="C:mitochondrion"/>
    <property type="evidence" value="ECO:0007669"/>
    <property type="project" value="UniProtKB-SubCell"/>
</dbReference>
<evidence type="ECO:0000259" key="17">
    <source>
        <dbReference type="Pfam" id="PF17177"/>
    </source>
</evidence>
<dbReference type="EC" id="3.1.26.5" evidence="5"/>
<feature type="domain" description="PRORP" evidence="16">
    <location>
        <begin position="228"/>
        <end position="454"/>
    </location>
</feature>
<dbReference type="GO" id="GO:0004526">
    <property type="term" value="F:ribonuclease P activity"/>
    <property type="evidence" value="ECO:0007669"/>
    <property type="project" value="UniProtKB-EC"/>
</dbReference>
<comment type="similarity">
    <text evidence="4">Belongs to the PPR family. P subfamily.</text>
</comment>
<keyword evidence="7" id="KW-0540">Nuclease</keyword>
<dbReference type="PANTHER" id="PTHR13547:SF1">
    <property type="entry name" value="MITOCHONDRIAL RIBONUCLEASE P CATALYTIC SUBUNIT"/>
    <property type="match status" value="1"/>
</dbReference>
<evidence type="ECO:0000256" key="11">
    <source>
        <dbReference type="ARBA" id="ARBA00022833"/>
    </source>
</evidence>
<evidence type="ECO:0000256" key="7">
    <source>
        <dbReference type="ARBA" id="ARBA00022722"/>
    </source>
</evidence>
<dbReference type="InterPro" id="IPR031595">
    <property type="entry name" value="PRORP_C"/>
</dbReference>
<dbReference type="Pfam" id="PF16953">
    <property type="entry name" value="PRORP"/>
    <property type="match status" value="1"/>
</dbReference>
<feature type="domain" description="PROP1-like PPR" evidence="17">
    <location>
        <begin position="1"/>
        <end position="188"/>
    </location>
</feature>
<dbReference type="GO" id="GO:0046872">
    <property type="term" value="F:metal ion binding"/>
    <property type="evidence" value="ECO:0007669"/>
    <property type="project" value="UniProtKB-KW"/>
</dbReference>
<keyword evidence="14" id="KW-0496">Mitochondrion</keyword>
<keyword evidence="8" id="KW-0479">Metal-binding</keyword>
<evidence type="ECO:0000256" key="6">
    <source>
        <dbReference type="ARBA" id="ARBA00022694"/>
    </source>
</evidence>
<keyword evidence="6" id="KW-0819">tRNA processing</keyword>
<sequence length="475" mass="53404">MCSKSLDLPSALHLYDDALASSLSLNLHLYNSLLYLCSSFPHPLGLQRGFQIFSRMSADPSVVPNEATFTALARLAAADKNPRLAFQYVLQMYSSGIPPKLRSYGPALFGFCENRDLDGAREVEAHMDASGVVPEEAELAALFKLFSESGNADEVYRILHRMRVLVRRVSESTAEILERWFESDVAAEVGVEDWDEKKVKEGVIKGGGGWHGQGWLGNGRWCVGRSEMDGNGVCQKCGERLVCIDIDPNETEDFARSLSALACQREAKDDFSRFEEWLDRWGPFDAVIDAANVGLCNQRDFNFHQLKSVVNGMRESSPLKKLPLVILHNRRVKGGPANSPNNKALIDSWRKAGVLYVTPHGSNDDWYWLYAAVKCKSLLVTNDEMRDHLFELLGTSFFPRWKEKHQVRLSFSRRGLSFHMPPPYSIVIQESEQGSWHMPTTVGDDIETPRQWVCVSRDAASDLSLADPRLIQMKS</sequence>
<accession>A0AB40AXF1</accession>
<evidence type="ECO:0000256" key="9">
    <source>
        <dbReference type="ARBA" id="ARBA00022737"/>
    </source>
</evidence>
<keyword evidence="10" id="KW-0378">Hydrolase</keyword>
<dbReference type="InterPro" id="IPR033443">
    <property type="entry name" value="PROP1-like_PPR_dom"/>
</dbReference>